<dbReference type="Proteomes" id="UP001147760">
    <property type="component" value="Unassembled WGS sequence"/>
</dbReference>
<organism evidence="2 3">
    <name type="scientific">Penicillium desertorum</name>
    <dbReference type="NCBI Taxonomy" id="1303715"/>
    <lineage>
        <taxon>Eukaryota</taxon>
        <taxon>Fungi</taxon>
        <taxon>Dikarya</taxon>
        <taxon>Ascomycota</taxon>
        <taxon>Pezizomycotina</taxon>
        <taxon>Eurotiomycetes</taxon>
        <taxon>Eurotiomycetidae</taxon>
        <taxon>Eurotiales</taxon>
        <taxon>Aspergillaceae</taxon>
        <taxon>Penicillium</taxon>
    </lineage>
</organism>
<dbReference type="EMBL" id="JAPWDO010000007">
    <property type="protein sequence ID" value="KAJ5462160.1"/>
    <property type="molecule type" value="Genomic_DNA"/>
</dbReference>
<protein>
    <submittedName>
        <fullName evidence="2">Aldehyde dehydrogenase PutA</fullName>
    </submittedName>
</protein>
<reference evidence="2" key="1">
    <citation type="submission" date="2022-12" db="EMBL/GenBank/DDBJ databases">
        <authorList>
            <person name="Petersen C."/>
        </authorList>
    </citation>
    <scope>NUCLEOTIDE SEQUENCE</scope>
    <source>
        <strain evidence="2">IBT 17660</strain>
    </source>
</reference>
<evidence type="ECO:0000256" key="1">
    <source>
        <dbReference type="SAM" id="Phobius"/>
    </source>
</evidence>
<name>A0A9W9WHA1_9EURO</name>
<keyword evidence="3" id="KW-1185">Reference proteome</keyword>
<keyword evidence="1" id="KW-0472">Membrane</keyword>
<feature type="transmembrane region" description="Helical" evidence="1">
    <location>
        <begin position="432"/>
        <end position="455"/>
    </location>
</feature>
<dbReference type="SUPFAM" id="SSF53720">
    <property type="entry name" value="ALDH-like"/>
    <property type="match status" value="1"/>
</dbReference>
<sequence length="458" mass="50175">MESRTTVSNLPRQLAQIVAGSIDGRTGNVRYRQKEFHRLQNAILENLNGLKQAIEDDSEIHTHYASLDVATSLEVEYRITNGKDNRDQKRGAGIIYVIPTQHTLFYSVIAALSAALATGNCSVVELPKTTMRVSSLLRSILPKALDSDTFAVVETRPDHNFLRSAFVLTQQSEPEELQTAAIVDRTANLDEAAVDLVISRFSFSGRSPYSPDVILVNDYCVQPFIDLLIKHAPIYLACGSQQAKVPKKDRGASLLGRIASEEGCEVIVSGTGWAVAKLEDRNSFLLKSKINERLLLIHQVSSLDDAINFCNSTGTLNATYTFAAPAAAKYVSESIDAGLAWINYVPYDMLIGPAVPLNTALSQETRYAPDFFQVSRGQIFHKAPNTTLAESLLKSADKPKVEASLGQFIGPLPPPLLQQRPGHKIGFFEQGFITGGILILTFLFTMGAAAGYQVWKSR</sequence>
<comment type="caution">
    <text evidence="2">The sequence shown here is derived from an EMBL/GenBank/DDBJ whole genome shotgun (WGS) entry which is preliminary data.</text>
</comment>
<dbReference type="Gene3D" id="3.40.605.10">
    <property type="entry name" value="Aldehyde Dehydrogenase, Chain A, domain 1"/>
    <property type="match status" value="1"/>
</dbReference>
<dbReference type="GO" id="GO:0016620">
    <property type="term" value="F:oxidoreductase activity, acting on the aldehyde or oxo group of donors, NAD or NADP as acceptor"/>
    <property type="evidence" value="ECO:0007669"/>
    <property type="project" value="InterPro"/>
</dbReference>
<evidence type="ECO:0000313" key="3">
    <source>
        <dbReference type="Proteomes" id="UP001147760"/>
    </source>
</evidence>
<dbReference type="PANTHER" id="PTHR43111">
    <property type="entry name" value="ALDEHYDE DEHYDROGENASE B-RELATED"/>
    <property type="match status" value="1"/>
</dbReference>
<keyword evidence="1" id="KW-1133">Transmembrane helix</keyword>
<dbReference type="InterPro" id="IPR016161">
    <property type="entry name" value="Ald_DH/histidinol_DH"/>
</dbReference>
<dbReference type="PANTHER" id="PTHR43111:SF1">
    <property type="entry name" value="ALDEHYDE DEHYDROGENASE B-RELATED"/>
    <property type="match status" value="1"/>
</dbReference>
<evidence type="ECO:0000313" key="2">
    <source>
        <dbReference type="EMBL" id="KAJ5462160.1"/>
    </source>
</evidence>
<reference evidence="2" key="2">
    <citation type="journal article" date="2023" name="IMA Fungus">
        <title>Comparative genomic study of the Penicillium genus elucidates a diverse pangenome and 15 lateral gene transfer events.</title>
        <authorList>
            <person name="Petersen C."/>
            <person name="Sorensen T."/>
            <person name="Nielsen M.R."/>
            <person name="Sondergaard T.E."/>
            <person name="Sorensen J.L."/>
            <person name="Fitzpatrick D.A."/>
            <person name="Frisvad J.C."/>
            <person name="Nielsen K.L."/>
        </authorList>
    </citation>
    <scope>NUCLEOTIDE SEQUENCE</scope>
    <source>
        <strain evidence="2">IBT 17660</strain>
    </source>
</reference>
<dbReference type="InterPro" id="IPR016163">
    <property type="entry name" value="Ald_DH_C"/>
</dbReference>
<accession>A0A9W9WHA1</accession>
<dbReference type="Gene3D" id="3.40.309.10">
    <property type="entry name" value="Aldehyde Dehydrogenase, Chain A, domain 2"/>
    <property type="match status" value="1"/>
</dbReference>
<keyword evidence="1" id="KW-0812">Transmembrane</keyword>
<dbReference type="AlphaFoldDB" id="A0A9W9WHA1"/>
<dbReference type="OrthoDB" id="5596991at2759"/>
<dbReference type="InterPro" id="IPR016162">
    <property type="entry name" value="Ald_DH_N"/>
</dbReference>
<gene>
    <name evidence="2" type="ORF">N7530_010365</name>
</gene>
<proteinExistence type="predicted"/>